<evidence type="ECO:0000259" key="4">
    <source>
        <dbReference type="SMART" id="SM00382"/>
    </source>
</evidence>
<keyword evidence="3 5" id="KW-0067">ATP-binding</keyword>
<dbReference type="Gene3D" id="3.40.50.300">
    <property type="entry name" value="P-loop containing nucleotide triphosphate hydrolases"/>
    <property type="match status" value="1"/>
</dbReference>
<evidence type="ECO:0000313" key="6">
    <source>
        <dbReference type="EMBL" id="ALU27395.1"/>
    </source>
</evidence>
<dbReference type="GO" id="GO:0006260">
    <property type="term" value="P:DNA replication"/>
    <property type="evidence" value="ECO:0007669"/>
    <property type="project" value="TreeGrafter"/>
</dbReference>
<dbReference type="RefSeq" id="WP_006260107.1">
    <property type="nucleotide sequence ID" value="NZ_BCMQ01000003.1"/>
</dbReference>
<evidence type="ECO:0000256" key="1">
    <source>
        <dbReference type="ARBA" id="ARBA00008059"/>
    </source>
</evidence>
<proteinExistence type="inferred from homology"/>
<reference evidence="5 7" key="1">
    <citation type="journal article" date="2016" name="J. Zhejiang Univ. Sci. B">
        <title>Antibiotic resistance mechanisms of Myroides sp.</title>
        <authorList>
            <person name="Hu S."/>
            <person name="Yuan S."/>
            <person name="Qu H."/>
            <person name="Jiang T."/>
            <person name="Zhou Y."/>
            <person name="Wang M."/>
            <person name="Ming D."/>
        </authorList>
    </citation>
    <scope>NUCLEOTIDE SEQUENCE [LARGE SCALE GENOMIC DNA]</scope>
    <source>
        <strain evidence="5 7">PR63039</strain>
    </source>
</reference>
<dbReference type="SMART" id="SM00382">
    <property type="entry name" value="AAA"/>
    <property type="match status" value="1"/>
</dbReference>
<dbReference type="KEGG" id="mod:AS202_14735"/>
<dbReference type="InterPro" id="IPR027417">
    <property type="entry name" value="P-loop_NTPase"/>
</dbReference>
<dbReference type="CDD" id="cd00009">
    <property type="entry name" value="AAA"/>
    <property type="match status" value="1"/>
</dbReference>
<name>A0A0S7E9S0_9FLAO</name>
<dbReference type="Pfam" id="PF01695">
    <property type="entry name" value="IstB_IS21"/>
    <property type="match status" value="1"/>
</dbReference>
<dbReference type="NCBIfam" id="NF038214">
    <property type="entry name" value="IS21_help_AAA"/>
    <property type="match status" value="1"/>
</dbReference>
<keyword evidence="2" id="KW-0547">Nucleotide-binding</keyword>
<dbReference type="InterPro" id="IPR003593">
    <property type="entry name" value="AAA+_ATPase"/>
</dbReference>
<evidence type="ECO:0000256" key="3">
    <source>
        <dbReference type="ARBA" id="ARBA00022840"/>
    </source>
</evidence>
<dbReference type="EMBL" id="CP013690">
    <property type="protein sequence ID" value="ALU27395.1"/>
    <property type="molecule type" value="Genomic_DNA"/>
</dbReference>
<dbReference type="PANTHER" id="PTHR30050">
    <property type="entry name" value="CHROMOSOMAL REPLICATION INITIATOR PROTEIN DNAA"/>
    <property type="match status" value="1"/>
</dbReference>
<dbReference type="Proteomes" id="UP000069030">
    <property type="component" value="Chromosome"/>
</dbReference>
<evidence type="ECO:0000256" key="2">
    <source>
        <dbReference type="ARBA" id="ARBA00022741"/>
    </source>
</evidence>
<dbReference type="SUPFAM" id="SSF52540">
    <property type="entry name" value="P-loop containing nucleoside triphosphate hydrolases"/>
    <property type="match status" value="1"/>
</dbReference>
<gene>
    <name evidence="5" type="ORF">AS202_14735</name>
    <name evidence="6" type="ORF">AS202_15060</name>
</gene>
<feature type="domain" description="AAA+ ATPase" evidence="4">
    <location>
        <begin position="96"/>
        <end position="229"/>
    </location>
</feature>
<dbReference type="InterPro" id="IPR002611">
    <property type="entry name" value="IstB_ATP-bd"/>
</dbReference>
<dbReference type="EMBL" id="CP013690">
    <property type="protein sequence ID" value="ALU27339.1"/>
    <property type="molecule type" value="Genomic_DNA"/>
</dbReference>
<accession>A0A0S7E9S0</accession>
<sequence>MNQTTLEKLKYLKLYGMHRAFASTLQLPTSDYTNDQLIAYLTDSEYDDRENRKIERLINTAKFRYKAYIQDINIDSSRNIDRNMIDRLAACQFIKQQQNVLITGSTGVGKSYIASAIGYQACMLGYKVMYFSINKLFSKLKMAKGDGSFSKEIDRIEKQDLIILDDFGLQPLDNLKRQDFMEIIEDRHGKRSTIIASQLPIETWHDIIGEQTIADAILDRMVHNSIRIELHGESLRSKNTLAKIQQNSIK</sequence>
<dbReference type="PIRSF" id="PIRSF003073">
    <property type="entry name" value="DNAC_TnpB_IstB"/>
    <property type="match status" value="1"/>
</dbReference>
<dbReference type="GeneID" id="66976720"/>
<dbReference type="AlphaFoldDB" id="A0A0S7E9S0"/>
<evidence type="ECO:0000313" key="7">
    <source>
        <dbReference type="Proteomes" id="UP000069030"/>
    </source>
</evidence>
<organism evidence="5 7">
    <name type="scientific">Myroides odoratimimus</name>
    <dbReference type="NCBI Taxonomy" id="76832"/>
    <lineage>
        <taxon>Bacteria</taxon>
        <taxon>Pseudomonadati</taxon>
        <taxon>Bacteroidota</taxon>
        <taxon>Flavobacteriia</taxon>
        <taxon>Flavobacteriales</taxon>
        <taxon>Flavobacteriaceae</taxon>
        <taxon>Myroides</taxon>
    </lineage>
</organism>
<evidence type="ECO:0000313" key="5">
    <source>
        <dbReference type="EMBL" id="ALU27339.1"/>
    </source>
</evidence>
<dbReference type="PANTHER" id="PTHR30050:SF4">
    <property type="entry name" value="ATP-BINDING PROTEIN RV3427C IN INSERTION SEQUENCE-RELATED"/>
    <property type="match status" value="1"/>
</dbReference>
<dbReference type="InterPro" id="IPR047661">
    <property type="entry name" value="IstB"/>
</dbReference>
<dbReference type="InterPro" id="IPR028350">
    <property type="entry name" value="DNAC/IstB-like"/>
</dbReference>
<dbReference type="KEGG" id="mod:AS202_15060"/>
<dbReference type="GO" id="GO:0005524">
    <property type="term" value="F:ATP binding"/>
    <property type="evidence" value="ECO:0007669"/>
    <property type="project" value="UniProtKB-KW"/>
</dbReference>
<comment type="similarity">
    <text evidence="1">Belongs to the IS21/IS1162 putative ATP-binding protein family.</text>
</comment>
<protein>
    <submittedName>
        <fullName evidence="5">ATP-binding protein</fullName>
    </submittedName>
</protein>